<sequence length="223" mass="24856">MSISLLPVPISDRTAFLCSSPSHFPRPGKRNRSPADSRGDPAGAPPPVPRTAASPLYIATVLVLRRIIGRNVDVKGELRPRLPGKVLRCRCLCRFWRIAKILVGQRPVQVRERRSPTPIRPLPASNNLCSFPPIHCPWYNSGSMTSQIWSHGFRADLGEERDATVGPCIVPKPSAWNPVEHSKWTSWHGLGNMASTEAMRLFVKILEVKIKPYVVFGINEQVD</sequence>
<reference evidence="5 6" key="1">
    <citation type="journal article" date="2017" name="Nature">
        <title>The Apostasia genome and the evolution of orchids.</title>
        <authorList>
            <person name="Zhang G.Q."/>
            <person name="Liu K.W."/>
            <person name="Li Z."/>
            <person name="Lohaus R."/>
            <person name="Hsiao Y.Y."/>
            <person name="Niu S.C."/>
            <person name="Wang J.Y."/>
            <person name="Lin Y.C."/>
            <person name="Xu Q."/>
            <person name="Chen L.J."/>
            <person name="Yoshida K."/>
            <person name="Fujiwara S."/>
            <person name="Wang Z.W."/>
            <person name="Zhang Y.Q."/>
            <person name="Mitsuda N."/>
            <person name="Wang M."/>
            <person name="Liu G.H."/>
            <person name="Pecoraro L."/>
            <person name="Huang H.X."/>
            <person name="Xiao X.J."/>
            <person name="Lin M."/>
            <person name="Wu X.Y."/>
            <person name="Wu W.L."/>
            <person name="Chen Y.Y."/>
            <person name="Chang S.B."/>
            <person name="Sakamoto S."/>
            <person name="Ohme-Takagi M."/>
            <person name="Yagi M."/>
            <person name="Zeng S.J."/>
            <person name="Shen C.Y."/>
            <person name="Yeh C.M."/>
            <person name="Luo Y.B."/>
            <person name="Tsai W.C."/>
            <person name="Van de Peer Y."/>
            <person name="Liu Z.J."/>
        </authorList>
    </citation>
    <scope>NUCLEOTIDE SEQUENCE [LARGE SCALE GENOMIC DNA]</scope>
    <source>
        <strain evidence="6">cv. Shenzhen</strain>
        <tissue evidence="5">Stem</tissue>
    </source>
</reference>
<dbReference type="InterPro" id="IPR000582">
    <property type="entry name" value="Acyl-CoA-binding_protein"/>
</dbReference>
<dbReference type="GO" id="GO:0005737">
    <property type="term" value="C:cytoplasm"/>
    <property type="evidence" value="ECO:0007669"/>
    <property type="project" value="TreeGrafter"/>
</dbReference>
<dbReference type="Gene3D" id="1.20.80.10">
    <property type="match status" value="1"/>
</dbReference>
<dbReference type="SUPFAM" id="SSF47027">
    <property type="entry name" value="Acyl-CoA binding protein"/>
    <property type="match status" value="1"/>
</dbReference>
<dbReference type="InterPro" id="IPR014352">
    <property type="entry name" value="FERM/acyl-CoA-bd_prot_sf"/>
</dbReference>
<accession>A0A2I0AH74</accession>
<evidence type="ECO:0000313" key="5">
    <source>
        <dbReference type="EMBL" id="PKA54913.1"/>
    </source>
</evidence>
<keyword evidence="2" id="KW-0446">Lipid-binding</keyword>
<dbReference type="InterPro" id="IPR035984">
    <property type="entry name" value="Acyl-CoA-binding_sf"/>
</dbReference>
<protein>
    <submittedName>
        <fullName evidence="5">Acyl-CoA-binding domain-containing protein 5</fullName>
    </submittedName>
</protein>
<dbReference type="Pfam" id="PF00887">
    <property type="entry name" value="ACBP"/>
    <property type="match status" value="1"/>
</dbReference>
<feature type="domain" description="ACB" evidence="4">
    <location>
        <begin position="163"/>
        <end position="205"/>
    </location>
</feature>
<dbReference type="AlphaFoldDB" id="A0A2I0AH74"/>
<evidence type="ECO:0000313" key="6">
    <source>
        <dbReference type="Proteomes" id="UP000236161"/>
    </source>
</evidence>
<name>A0A2I0AH74_9ASPA</name>
<evidence type="ECO:0000259" key="4">
    <source>
        <dbReference type="Pfam" id="PF00887"/>
    </source>
</evidence>
<evidence type="ECO:0000256" key="2">
    <source>
        <dbReference type="ARBA" id="ARBA00023121"/>
    </source>
</evidence>
<dbReference type="PANTHER" id="PTHR23310">
    <property type="entry name" value="ACYL-COA-BINDING PROTEIN, ACBP"/>
    <property type="match status" value="1"/>
</dbReference>
<evidence type="ECO:0000256" key="3">
    <source>
        <dbReference type="SAM" id="MobiDB-lite"/>
    </source>
</evidence>
<dbReference type="STRING" id="1088818.A0A2I0AH74"/>
<dbReference type="GO" id="GO:0006631">
    <property type="term" value="P:fatty acid metabolic process"/>
    <property type="evidence" value="ECO:0007669"/>
    <property type="project" value="TreeGrafter"/>
</dbReference>
<dbReference type="PANTHER" id="PTHR23310:SF77">
    <property type="entry name" value="LD25952P"/>
    <property type="match status" value="1"/>
</dbReference>
<dbReference type="GO" id="GO:0000062">
    <property type="term" value="F:fatty-acyl-CoA binding"/>
    <property type="evidence" value="ECO:0007669"/>
    <property type="project" value="InterPro"/>
</dbReference>
<dbReference type="Proteomes" id="UP000236161">
    <property type="component" value="Unassembled WGS sequence"/>
</dbReference>
<comment type="similarity">
    <text evidence="1">Belongs to the ACBP family.</text>
</comment>
<evidence type="ECO:0000256" key="1">
    <source>
        <dbReference type="ARBA" id="ARBA00005567"/>
    </source>
</evidence>
<proteinExistence type="inferred from homology"/>
<dbReference type="EMBL" id="KZ451982">
    <property type="protein sequence ID" value="PKA54913.1"/>
    <property type="molecule type" value="Genomic_DNA"/>
</dbReference>
<keyword evidence="6" id="KW-1185">Reference proteome</keyword>
<feature type="region of interest" description="Disordered" evidence="3">
    <location>
        <begin position="19"/>
        <end position="50"/>
    </location>
</feature>
<dbReference type="OrthoDB" id="1934332at2759"/>
<gene>
    <name evidence="5" type="primary">ACBP5</name>
    <name evidence="5" type="ORF">AXF42_Ash000749</name>
</gene>
<organism evidence="5 6">
    <name type="scientific">Apostasia shenzhenica</name>
    <dbReference type="NCBI Taxonomy" id="1088818"/>
    <lineage>
        <taxon>Eukaryota</taxon>
        <taxon>Viridiplantae</taxon>
        <taxon>Streptophyta</taxon>
        <taxon>Embryophyta</taxon>
        <taxon>Tracheophyta</taxon>
        <taxon>Spermatophyta</taxon>
        <taxon>Magnoliopsida</taxon>
        <taxon>Liliopsida</taxon>
        <taxon>Asparagales</taxon>
        <taxon>Orchidaceae</taxon>
        <taxon>Apostasioideae</taxon>
        <taxon>Apostasia</taxon>
    </lineage>
</organism>